<gene>
    <name evidence="2" type="ORF">SDC9_116897</name>
</gene>
<dbReference type="AlphaFoldDB" id="A0A645BX26"/>
<dbReference type="CDD" id="cd00077">
    <property type="entry name" value="HDc"/>
    <property type="match status" value="1"/>
</dbReference>
<protein>
    <submittedName>
        <fullName evidence="2">Cyclic di-GMP phosphodiesterase</fullName>
        <ecNumber evidence="2">3.1.4.-</ecNumber>
    </submittedName>
</protein>
<dbReference type="Pfam" id="PF13487">
    <property type="entry name" value="HD_5"/>
    <property type="match status" value="1"/>
</dbReference>
<dbReference type="SMART" id="SM00471">
    <property type="entry name" value="HDc"/>
    <property type="match status" value="1"/>
</dbReference>
<dbReference type="GO" id="GO:0016787">
    <property type="term" value="F:hydrolase activity"/>
    <property type="evidence" value="ECO:0007669"/>
    <property type="project" value="UniProtKB-KW"/>
</dbReference>
<organism evidence="2">
    <name type="scientific">bioreactor metagenome</name>
    <dbReference type="NCBI Taxonomy" id="1076179"/>
    <lineage>
        <taxon>unclassified sequences</taxon>
        <taxon>metagenomes</taxon>
        <taxon>ecological metagenomes</taxon>
    </lineage>
</organism>
<dbReference type="EMBL" id="VSSQ01023178">
    <property type="protein sequence ID" value="MPM69949.1"/>
    <property type="molecule type" value="Genomic_DNA"/>
</dbReference>
<dbReference type="PANTHER" id="PTHR43155">
    <property type="entry name" value="CYCLIC DI-GMP PHOSPHODIESTERASE PA4108-RELATED"/>
    <property type="match status" value="1"/>
</dbReference>
<dbReference type="PROSITE" id="PS51832">
    <property type="entry name" value="HD_GYP"/>
    <property type="match status" value="1"/>
</dbReference>
<dbReference type="PANTHER" id="PTHR43155:SF2">
    <property type="entry name" value="CYCLIC DI-GMP PHOSPHODIESTERASE PA4108"/>
    <property type="match status" value="1"/>
</dbReference>
<dbReference type="InterPro" id="IPR037522">
    <property type="entry name" value="HD_GYP_dom"/>
</dbReference>
<feature type="domain" description="HD-GYP" evidence="1">
    <location>
        <begin position="33"/>
        <end position="224"/>
    </location>
</feature>
<accession>A0A645BX26</accession>
<dbReference type="SUPFAM" id="SSF109604">
    <property type="entry name" value="HD-domain/PDEase-like"/>
    <property type="match status" value="1"/>
</dbReference>
<dbReference type="Gene3D" id="1.10.3210.10">
    <property type="entry name" value="Hypothetical protein af1432"/>
    <property type="match status" value="1"/>
</dbReference>
<keyword evidence="2" id="KW-0378">Hydrolase</keyword>
<evidence type="ECO:0000313" key="2">
    <source>
        <dbReference type="EMBL" id="MPM69949.1"/>
    </source>
</evidence>
<sequence length="224" mass="25690">MSIGTATTRSLESIYDVYKRSDDNMYEYKLAQATSPKSKVIDLLVAALAERDYMASGHGERLAKMGEIMADKIGLDDDIRRNLIVLAKVHDLGKVGIPDQILFKKGKLTEEEYKKMKEHVKIGWEIAHRSKELENMAELILHHHECWDGKGYPNGLRGNNIPIECRILNIMDAYDTMISDRPYQKGISKQEAIEELIRCSGTQFDPQLLREFIEVIKYKEAMEL</sequence>
<comment type="caution">
    <text evidence="2">The sequence shown here is derived from an EMBL/GenBank/DDBJ whole genome shotgun (WGS) entry which is preliminary data.</text>
</comment>
<reference evidence="2" key="1">
    <citation type="submission" date="2019-08" db="EMBL/GenBank/DDBJ databases">
        <authorList>
            <person name="Kucharzyk K."/>
            <person name="Murdoch R.W."/>
            <person name="Higgins S."/>
            <person name="Loffler F."/>
        </authorList>
    </citation>
    <scope>NUCLEOTIDE SEQUENCE</scope>
</reference>
<dbReference type="InterPro" id="IPR003607">
    <property type="entry name" value="HD/PDEase_dom"/>
</dbReference>
<name>A0A645BX26_9ZZZZ</name>
<evidence type="ECO:0000259" key="1">
    <source>
        <dbReference type="PROSITE" id="PS51832"/>
    </source>
</evidence>
<dbReference type="EC" id="3.1.4.-" evidence="2"/>
<proteinExistence type="predicted"/>